<reference evidence="1 2" key="1">
    <citation type="submission" date="2018-10" db="EMBL/GenBank/DDBJ databases">
        <title>A high-quality apple genome assembly.</title>
        <authorList>
            <person name="Hu J."/>
        </authorList>
    </citation>
    <scope>NUCLEOTIDE SEQUENCE [LARGE SCALE GENOMIC DNA]</scope>
    <source>
        <strain evidence="2">cv. HFTH1</strain>
        <tissue evidence="1">Young leaf</tissue>
    </source>
</reference>
<gene>
    <name evidence="1" type="ORF">DVH24_003541</name>
</gene>
<dbReference type="AlphaFoldDB" id="A0A498IP88"/>
<dbReference type="Proteomes" id="UP000290289">
    <property type="component" value="Chromosome 11"/>
</dbReference>
<sequence>MGGERQACKFEMALKSMQRKMDASATADHSSAAANEAKTGWRNITAARAASPPNTMALEDKRRREKVENLIHLICWGPN</sequence>
<proteinExistence type="predicted"/>
<dbReference type="EMBL" id="RDQH01000337">
    <property type="protein sequence ID" value="RXH83043.1"/>
    <property type="molecule type" value="Genomic_DNA"/>
</dbReference>
<organism evidence="1 2">
    <name type="scientific">Malus domestica</name>
    <name type="common">Apple</name>
    <name type="synonym">Pyrus malus</name>
    <dbReference type="NCBI Taxonomy" id="3750"/>
    <lineage>
        <taxon>Eukaryota</taxon>
        <taxon>Viridiplantae</taxon>
        <taxon>Streptophyta</taxon>
        <taxon>Embryophyta</taxon>
        <taxon>Tracheophyta</taxon>
        <taxon>Spermatophyta</taxon>
        <taxon>Magnoliopsida</taxon>
        <taxon>eudicotyledons</taxon>
        <taxon>Gunneridae</taxon>
        <taxon>Pentapetalae</taxon>
        <taxon>rosids</taxon>
        <taxon>fabids</taxon>
        <taxon>Rosales</taxon>
        <taxon>Rosaceae</taxon>
        <taxon>Amygdaloideae</taxon>
        <taxon>Maleae</taxon>
        <taxon>Malus</taxon>
    </lineage>
</organism>
<keyword evidence="2" id="KW-1185">Reference proteome</keyword>
<dbReference type="Pfam" id="PF12609">
    <property type="entry name" value="DUF3774"/>
    <property type="match status" value="1"/>
</dbReference>
<comment type="caution">
    <text evidence="1">The sequence shown here is derived from an EMBL/GenBank/DDBJ whole genome shotgun (WGS) entry which is preliminary data.</text>
</comment>
<protein>
    <submittedName>
        <fullName evidence="1">Uncharacterized protein</fullName>
    </submittedName>
</protein>
<evidence type="ECO:0000313" key="1">
    <source>
        <dbReference type="EMBL" id="RXH83043.1"/>
    </source>
</evidence>
<accession>A0A498IP88</accession>
<name>A0A498IP88_MALDO</name>
<evidence type="ECO:0000313" key="2">
    <source>
        <dbReference type="Proteomes" id="UP000290289"/>
    </source>
</evidence>
<dbReference type="InterPro" id="IPR022251">
    <property type="entry name" value="DUF3774_wound-induced"/>
</dbReference>